<keyword evidence="1" id="KW-0805">Transcription regulation</keyword>
<dbReference type="GO" id="GO:0003677">
    <property type="term" value="F:DNA binding"/>
    <property type="evidence" value="ECO:0007669"/>
    <property type="project" value="UniProtKB-UniRule"/>
</dbReference>
<evidence type="ECO:0000256" key="3">
    <source>
        <dbReference type="ARBA" id="ARBA00023163"/>
    </source>
</evidence>
<sequence>MTSAPDPGTGRTSAARERLLRTASQIFYSEGIHAVGVDRIVAQAQVTRATFYRHFPGKEDLVLAYLHAQDDALRARLGADPQDPEEAAALLRAMVEAMGGEICRTGFRGCPFINAAAEYPDPQHPVHALVVEHRTWFEGVARRALERAGHPDARAAAHTFMMLRDGAMVAGYLDDARRAADGLRTAVDELVAAGAAASSR</sequence>
<keyword evidence="3" id="KW-0804">Transcription</keyword>
<evidence type="ECO:0000256" key="2">
    <source>
        <dbReference type="ARBA" id="ARBA00023125"/>
    </source>
</evidence>
<dbReference type="Proteomes" id="UP000774283">
    <property type="component" value="Unassembled WGS sequence"/>
</dbReference>
<dbReference type="InterPro" id="IPR036271">
    <property type="entry name" value="Tet_transcr_reg_TetR-rel_C_sf"/>
</dbReference>
<accession>A0A9X5F9K1</accession>
<reference evidence="6 7" key="1">
    <citation type="submission" date="2020-04" db="EMBL/GenBank/DDBJ databases">
        <title>MicrobeNet Type strains.</title>
        <authorList>
            <person name="Nicholson A.C."/>
        </authorList>
    </citation>
    <scope>NUCLEOTIDE SEQUENCE [LARGE SCALE GENOMIC DNA]</scope>
    <source>
        <strain evidence="6 7">ATCC BAA-789</strain>
    </source>
</reference>
<dbReference type="InterPro" id="IPR001647">
    <property type="entry name" value="HTH_TetR"/>
</dbReference>
<evidence type="ECO:0000259" key="5">
    <source>
        <dbReference type="PROSITE" id="PS50977"/>
    </source>
</evidence>
<dbReference type="RefSeq" id="WP_168445996.1">
    <property type="nucleotide sequence ID" value="NZ_JAAXOW010000001.1"/>
</dbReference>
<dbReference type="AlphaFoldDB" id="A0A9X5F9K1"/>
<keyword evidence="7" id="KW-1185">Reference proteome</keyword>
<dbReference type="SUPFAM" id="SSF46689">
    <property type="entry name" value="Homeodomain-like"/>
    <property type="match status" value="1"/>
</dbReference>
<dbReference type="Gene3D" id="1.10.357.10">
    <property type="entry name" value="Tetracycline Repressor, domain 2"/>
    <property type="match status" value="1"/>
</dbReference>
<protein>
    <submittedName>
        <fullName evidence="6">TetR/AcrR family transcriptional regulator</fullName>
    </submittedName>
</protein>
<feature type="domain" description="HTH tetR-type" evidence="5">
    <location>
        <begin position="13"/>
        <end position="73"/>
    </location>
</feature>
<dbReference type="PRINTS" id="PR00455">
    <property type="entry name" value="HTHTETR"/>
</dbReference>
<dbReference type="PANTHER" id="PTHR47506">
    <property type="entry name" value="TRANSCRIPTIONAL REGULATORY PROTEIN"/>
    <property type="match status" value="1"/>
</dbReference>
<organism evidence="6 7">
    <name type="scientific">Sanguibacter hominis ATCC BAA-789</name>
    <dbReference type="NCBI Taxonomy" id="1312740"/>
    <lineage>
        <taxon>Bacteria</taxon>
        <taxon>Bacillati</taxon>
        <taxon>Actinomycetota</taxon>
        <taxon>Actinomycetes</taxon>
        <taxon>Micrococcales</taxon>
        <taxon>Sanguibacteraceae</taxon>
        <taxon>Sanguibacter</taxon>
    </lineage>
</organism>
<evidence type="ECO:0000256" key="4">
    <source>
        <dbReference type="PROSITE-ProRule" id="PRU00335"/>
    </source>
</evidence>
<dbReference type="PROSITE" id="PS50977">
    <property type="entry name" value="HTH_TETR_2"/>
    <property type="match status" value="1"/>
</dbReference>
<keyword evidence="2 4" id="KW-0238">DNA-binding</keyword>
<dbReference type="InterPro" id="IPR009057">
    <property type="entry name" value="Homeodomain-like_sf"/>
</dbReference>
<feature type="DNA-binding region" description="H-T-H motif" evidence="4">
    <location>
        <begin position="36"/>
        <end position="55"/>
    </location>
</feature>
<evidence type="ECO:0000313" key="6">
    <source>
        <dbReference type="EMBL" id="NKX91888.1"/>
    </source>
</evidence>
<comment type="caution">
    <text evidence="6">The sequence shown here is derived from an EMBL/GenBank/DDBJ whole genome shotgun (WGS) entry which is preliminary data.</text>
</comment>
<gene>
    <name evidence="6" type="ORF">HF995_01125</name>
</gene>
<evidence type="ECO:0000256" key="1">
    <source>
        <dbReference type="ARBA" id="ARBA00023015"/>
    </source>
</evidence>
<dbReference type="EMBL" id="JAAXOW010000001">
    <property type="protein sequence ID" value="NKX91888.1"/>
    <property type="molecule type" value="Genomic_DNA"/>
</dbReference>
<dbReference type="SUPFAM" id="SSF48498">
    <property type="entry name" value="Tetracyclin repressor-like, C-terminal domain"/>
    <property type="match status" value="1"/>
</dbReference>
<name>A0A9X5F9K1_9MICO</name>
<dbReference type="PANTHER" id="PTHR47506:SF1">
    <property type="entry name" value="HTH-TYPE TRANSCRIPTIONAL REGULATOR YJDC"/>
    <property type="match status" value="1"/>
</dbReference>
<evidence type="ECO:0000313" key="7">
    <source>
        <dbReference type="Proteomes" id="UP000774283"/>
    </source>
</evidence>
<dbReference type="Pfam" id="PF00440">
    <property type="entry name" value="TetR_N"/>
    <property type="match status" value="1"/>
</dbReference>
<proteinExistence type="predicted"/>